<feature type="compositionally biased region" description="Basic and acidic residues" evidence="4">
    <location>
        <begin position="164"/>
        <end position="174"/>
    </location>
</feature>
<evidence type="ECO:0000256" key="3">
    <source>
        <dbReference type="ARBA" id="ARBA00023163"/>
    </source>
</evidence>
<keyword evidence="7" id="KW-1185">Reference proteome</keyword>
<keyword evidence="2" id="KW-0238">DNA-binding</keyword>
<proteinExistence type="predicted"/>
<dbReference type="PANTHER" id="PTHR44688">
    <property type="entry name" value="DNA-BINDING TRANSCRIPTIONAL ACTIVATOR DEVR_DOSR"/>
    <property type="match status" value="1"/>
</dbReference>
<dbReference type="PROSITE" id="PS50043">
    <property type="entry name" value="HTH_LUXR_2"/>
    <property type="match status" value="1"/>
</dbReference>
<name>A0ABY7BA80_9PSEU</name>
<evidence type="ECO:0000256" key="2">
    <source>
        <dbReference type="ARBA" id="ARBA00023125"/>
    </source>
</evidence>
<evidence type="ECO:0000256" key="1">
    <source>
        <dbReference type="ARBA" id="ARBA00023015"/>
    </source>
</evidence>
<feature type="compositionally biased region" description="Polar residues" evidence="4">
    <location>
        <begin position="1"/>
        <end position="10"/>
    </location>
</feature>
<accession>A0ABY7BA80</accession>
<keyword evidence="3" id="KW-0804">Transcription</keyword>
<organism evidence="6 7">
    <name type="scientific">Amycolatopsis cynarae</name>
    <dbReference type="NCBI Taxonomy" id="2995223"/>
    <lineage>
        <taxon>Bacteria</taxon>
        <taxon>Bacillati</taxon>
        <taxon>Actinomycetota</taxon>
        <taxon>Actinomycetes</taxon>
        <taxon>Pseudonocardiales</taxon>
        <taxon>Pseudonocardiaceae</taxon>
        <taxon>Amycolatopsis</taxon>
    </lineage>
</organism>
<dbReference type="InterPro" id="IPR036388">
    <property type="entry name" value="WH-like_DNA-bd_sf"/>
</dbReference>
<evidence type="ECO:0000313" key="7">
    <source>
        <dbReference type="Proteomes" id="UP001163203"/>
    </source>
</evidence>
<dbReference type="SMART" id="SM00421">
    <property type="entry name" value="HTH_LUXR"/>
    <property type="match status" value="1"/>
</dbReference>
<dbReference type="Proteomes" id="UP001163203">
    <property type="component" value="Chromosome"/>
</dbReference>
<sequence length="181" mass="19479">MATAAETQARSALPELSAPTAGIRHSTARRRGIPRPRPPETADEPFADEVVQNLVRALVRRVSELVGPDRDGRRPLLDCRELGLRCLLVPVAAPAHEALSPRENEIARMVGLGYTNRAIASVLDISLYTVSAHMRRIFTKLGVGTRAAMVAVLSENPDLCLVPEGDRPGPRDTAAHSPVSA</sequence>
<evidence type="ECO:0000313" key="6">
    <source>
        <dbReference type="EMBL" id="WAL69274.1"/>
    </source>
</evidence>
<evidence type="ECO:0000256" key="4">
    <source>
        <dbReference type="SAM" id="MobiDB-lite"/>
    </source>
</evidence>
<dbReference type="PRINTS" id="PR00038">
    <property type="entry name" value="HTHLUXR"/>
</dbReference>
<protein>
    <submittedName>
        <fullName evidence="6">Helix-turn-helix transcriptional regulator</fullName>
    </submittedName>
</protein>
<dbReference type="Pfam" id="PF00196">
    <property type="entry name" value="GerE"/>
    <property type="match status" value="1"/>
</dbReference>
<evidence type="ECO:0000259" key="5">
    <source>
        <dbReference type="PROSITE" id="PS50043"/>
    </source>
</evidence>
<dbReference type="Gene3D" id="1.10.10.10">
    <property type="entry name" value="Winged helix-like DNA-binding domain superfamily/Winged helix DNA-binding domain"/>
    <property type="match status" value="1"/>
</dbReference>
<feature type="region of interest" description="Disordered" evidence="4">
    <location>
        <begin position="1"/>
        <end position="46"/>
    </location>
</feature>
<dbReference type="PROSITE" id="PS00622">
    <property type="entry name" value="HTH_LUXR_1"/>
    <property type="match status" value="1"/>
</dbReference>
<gene>
    <name evidence="6" type="ORF">ORV05_16375</name>
</gene>
<dbReference type="SUPFAM" id="SSF46894">
    <property type="entry name" value="C-terminal effector domain of the bipartite response regulators"/>
    <property type="match status" value="1"/>
</dbReference>
<keyword evidence="1" id="KW-0805">Transcription regulation</keyword>
<dbReference type="CDD" id="cd06170">
    <property type="entry name" value="LuxR_C_like"/>
    <property type="match status" value="1"/>
</dbReference>
<dbReference type="InterPro" id="IPR000792">
    <property type="entry name" value="Tscrpt_reg_LuxR_C"/>
</dbReference>
<dbReference type="RefSeq" id="WP_268759361.1">
    <property type="nucleotide sequence ID" value="NZ_CP113836.1"/>
</dbReference>
<feature type="domain" description="HTH luxR-type" evidence="5">
    <location>
        <begin position="92"/>
        <end position="157"/>
    </location>
</feature>
<reference evidence="6" key="1">
    <citation type="submission" date="2022-11" db="EMBL/GenBank/DDBJ databases">
        <authorList>
            <person name="Mo P."/>
        </authorList>
    </citation>
    <scope>NUCLEOTIDE SEQUENCE</scope>
    <source>
        <strain evidence="6">HUAS 11-8</strain>
    </source>
</reference>
<dbReference type="InterPro" id="IPR016032">
    <property type="entry name" value="Sig_transdc_resp-reg_C-effctor"/>
</dbReference>
<feature type="region of interest" description="Disordered" evidence="4">
    <location>
        <begin position="162"/>
        <end position="181"/>
    </location>
</feature>
<dbReference type="PANTHER" id="PTHR44688:SF16">
    <property type="entry name" value="DNA-BINDING TRANSCRIPTIONAL ACTIVATOR DEVR_DOSR"/>
    <property type="match status" value="1"/>
</dbReference>
<dbReference type="EMBL" id="CP113836">
    <property type="protein sequence ID" value="WAL69274.1"/>
    <property type="molecule type" value="Genomic_DNA"/>
</dbReference>